<reference evidence="1 4" key="2">
    <citation type="submission" date="2016-03" db="EMBL/GenBank/DDBJ databases">
        <title>Spore heat resistance.</title>
        <authorList>
            <person name="Boekhorst J."/>
            <person name="Berendsen E.M."/>
            <person name="Wells-Bennik M.H."/>
            <person name="Kuipers O.P."/>
        </authorList>
    </citation>
    <scope>NUCLEOTIDE SEQUENCE [LARGE SCALE GENOMIC DNA]</scope>
    <source>
        <strain evidence="1 4">GS8</strain>
    </source>
</reference>
<dbReference type="RefSeq" id="WP_153016188.1">
    <property type="nucleotide sequence ID" value="NZ_JBCMXH010000063.1"/>
</dbReference>
<evidence type="ECO:0000313" key="4">
    <source>
        <dbReference type="Proteomes" id="UP000773850"/>
    </source>
</evidence>
<dbReference type="Proteomes" id="UP000075424">
    <property type="component" value="Unassembled WGS sequence"/>
</dbReference>
<name>A0A150MDH5_GEOSE</name>
<organism evidence="2 3">
    <name type="scientific">Geobacillus stearothermophilus</name>
    <name type="common">Bacillus stearothermophilus</name>
    <dbReference type="NCBI Taxonomy" id="1422"/>
    <lineage>
        <taxon>Bacteria</taxon>
        <taxon>Bacillati</taxon>
        <taxon>Bacillota</taxon>
        <taxon>Bacilli</taxon>
        <taxon>Bacillales</taxon>
        <taxon>Anoxybacillaceae</taxon>
        <taxon>Geobacillus</taxon>
    </lineage>
</organism>
<accession>A0A150MDH5</accession>
<dbReference type="Proteomes" id="UP000773850">
    <property type="component" value="Unassembled WGS sequence"/>
</dbReference>
<dbReference type="PATRIC" id="fig|1422.18.peg.1087"/>
<sequence>MTSSTDDLDRIVFLKAQQSHFSILPVANGKPQSRSKRNKHSLLSLPPRMMFLMPETTKRTGLTVAEVADLAKEMDK</sequence>
<reference evidence="2 3" key="1">
    <citation type="submission" date="2016-01" db="EMBL/GenBank/DDBJ databases">
        <title>Draft Genome Sequences of Seven Thermophilic Sporeformers Isolated from Foods.</title>
        <authorList>
            <person name="Berendsen E.M."/>
            <person name="Wells-Bennik M.H."/>
            <person name="Krawcyk A.O."/>
            <person name="De Jong A."/>
            <person name="Holsappel S."/>
            <person name="Eijlander R.T."/>
            <person name="Kuipers O.P."/>
        </authorList>
    </citation>
    <scope>NUCLEOTIDE SEQUENCE [LARGE SCALE GENOMIC DNA]</scope>
    <source>
        <strain evidence="2 3">B4109</strain>
    </source>
</reference>
<gene>
    <name evidence="2" type="ORF">B4109_3216</name>
    <name evidence="1" type="ORF">GS8_711</name>
</gene>
<comment type="caution">
    <text evidence="2">The sequence shown here is derived from an EMBL/GenBank/DDBJ whole genome shotgun (WGS) entry which is preliminary data.</text>
</comment>
<evidence type="ECO:0000313" key="2">
    <source>
        <dbReference type="EMBL" id="KYD22604.1"/>
    </source>
</evidence>
<dbReference type="EMBL" id="LUCS01000009">
    <property type="protein sequence ID" value="KAF6512412.1"/>
    <property type="molecule type" value="Genomic_DNA"/>
</dbReference>
<evidence type="ECO:0000313" key="1">
    <source>
        <dbReference type="EMBL" id="KAF6512412.1"/>
    </source>
</evidence>
<protein>
    <submittedName>
        <fullName evidence="2">Uncharacterized protein</fullName>
    </submittedName>
</protein>
<dbReference type="AlphaFoldDB" id="A0A150MDH5"/>
<keyword evidence="4" id="KW-1185">Reference proteome</keyword>
<evidence type="ECO:0000313" key="3">
    <source>
        <dbReference type="Proteomes" id="UP000075424"/>
    </source>
</evidence>
<proteinExistence type="predicted"/>
<dbReference type="EMBL" id="LQYV01000124">
    <property type="protein sequence ID" value="KYD22604.1"/>
    <property type="molecule type" value="Genomic_DNA"/>
</dbReference>